<dbReference type="Proteomes" id="UP000801492">
    <property type="component" value="Unassembled WGS sequence"/>
</dbReference>
<name>A0A8K0DEB4_IGNLU</name>
<proteinExistence type="predicted"/>
<evidence type="ECO:0000256" key="1">
    <source>
        <dbReference type="SAM" id="MobiDB-lite"/>
    </source>
</evidence>
<protein>
    <submittedName>
        <fullName evidence="2">Uncharacterized protein</fullName>
    </submittedName>
</protein>
<feature type="compositionally biased region" description="Polar residues" evidence="1">
    <location>
        <begin position="36"/>
        <end position="51"/>
    </location>
</feature>
<organism evidence="2 3">
    <name type="scientific">Ignelater luminosus</name>
    <name type="common">Cucubano</name>
    <name type="synonym">Pyrophorus luminosus</name>
    <dbReference type="NCBI Taxonomy" id="2038154"/>
    <lineage>
        <taxon>Eukaryota</taxon>
        <taxon>Metazoa</taxon>
        <taxon>Ecdysozoa</taxon>
        <taxon>Arthropoda</taxon>
        <taxon>Hexapoda</taxon>
        <taxon>Insecta</taxon>
        <taxon>Pterygota</taxon>
        <taxon>Neoptera</taxon>
        <taxon>Endopterygota</taxon>
        <taxon>Coleoptera</taxon>
        <taxon>Polyphaga</taxon>
        <taxon>Elateriformia</taxon>
        <taxon>Elateroidea</taxon>
        <taxon>Elateridae</taxon>
        <taxon>Agrypninae</taxon>
        <taxon>Pyrophorini</taxon>
        <taxon>Ignelater</taxon>
    </lineage>
</organism>
<evidence type="ECO:0000313" key="3">
    <source>
        <dbReference type="Proteomes" id="UP000801492"/>
    </source>
</evidence>
<dbReference type="AlphaFoldDB" id="A0A8K0DEB4"/>
<gene>
    <name evidence="2" type="ORF">ILUMI_03610</name>
</gene>
<dbReference type="EMBL" id="VTPC01001251">
    <property type="protein sequence ID" value="KAF2902576.1"/>
    <property type="molecule type" value="Genomic_DNA"/>
</dbReference>
<comment type="caution">
    <text evidence="2">The sequence shown here is derived from an EMBL/GenBank/DDBJ whole genome shotgun (WGS) entry which is preliminary data.</text>
</comment>
<accession>A0A8K0DEB4</accession>
<evidence type="ECO:0000313" key="2">
    <source>
        <dbReference type="EMBL" id="KAF2902576.1"/>
    </source>
</evidence>
<reference evidence="2" key="1">
    <citation type="submission" date="2019-08" db="EMBL/GenBank/DDBJ databases">
        <title>The genome of the North American firefly Photinus pyralis.</title>
        <authorList>
            <consortium name="Photinus pyralis genome working group"/>
            <person name="Fallon T.R."/>
            <person name="Sander Lower S.E."/>
            <person name="Weng J.-K."/>
        </authorList>
    </citation>
    <scope>NUCLEOTIDE SEQUENCE</scope>
    <source>
        <strain evidence="2">TRF0915ILg1</strain>
        <tissue evidence="2">Whole body</tissue>
    </source>
</reference>
<feature type="region of interest" description="Disordered" evidence="1">
    <location>
        <begin position="66"/>
        <end position="87"/>
    </location>
</feature>
<feature type="region of interest" description="Disordered" evidence="1">
    <location>
        <begin position="28"/>
        <end position="54"/>
    </location>
</feature>
<keyword evidence="3" id="KW-1185">Reference proteome</keyword>
<sequence>MHLTRRNLWKQLQKLFLLNFDSILGTSRDPDPLLKTNKSTDVTNIHHQTPPQEEASKDLLQIIPPPKKMHRRPQTCSSSSDTSSEEITEVMTQLMIKTKVWN</sequence>